<reference evidence="2" key="1">
    <citation type="journal article" date="2009" name="Genome Res.">
        <title>Comparative genomic analyses of the human fungal pathogens Coccidioides and their relatives.</title>
        <authorList>
            <person name="Sharpton T.J."/>
            <person name="Stajich J.E."/>
            <person name="Rounsley S.D."/>
            <person name="Gardner M.J."/>
            <person name="Wortman J.R."/>
            <person name="Jordar V.S."/>
            <person name="Maiti R."/>
            <person name="Kodira C.D."/>
            <person name="Neafsey D.E."/>
            <person name="Zeng Q."/>
            <person name="Hung C.-Y."/>
            <person name="McMahan C."/>
            <person name="Muszewska A."/>
            <person name="Grynberg M."/>
            <person name="Mandel M.A."/>
            <person name="Kellner E.M."/>
            <person name="Barker B.M."/>
            <person name="Galgiani J.N."/>
            <person name="Orbach M.J."/>
            <person name="Kirkland T.N."/>
            <person name="Cole G.T."/>
            <person name="Henn M.R."/>
            <person name="Birren B.W."/>
            <person name="Taylor J.W."/>
        </authorList>
    </citation>
    <scope>NUCLEOTIDE SEQUENCE [LARGE SCALE GENOMIC DNA]</scope>
    <source>
        <strain evidence="2">RS</strain>
    </source>
</reference>
<dbReference type="EMBL" id="GG704912">
    <property type="protein sequence ID" value="KJF60535.1"/>
    <property type="molecule type" value="Genomic_DNA"/>
</dbReference>
<dbReference type="Proteomes" id="UP000001261">
    <property type="component" value="Unassembled WGS sequence"/>
</dbReference>
<dbReference type="STRING" id="246410.A0A0D8JT53"/>
<proteinExistence type="predicted"/>
<sequence length="106" mass="11851">MRCRPLRLTLQNQTPTGHNFSLSLACNEENIGHVLHSAGGMVSVSRENLEAVTRFDVFTSHTLGAPLPRHILRTHGVSLSFKVVYVQFAKWAQLIGLFRHPISCTQ</sequence>
<dbReference type="GeneID" id="24163835"/>
<reference evidence="2" key="2">
    <citation type="journal article" date="2010" name="Genome Res.">
        <title>Population genomic sequencing of Coccidioides fungi reveals recent hybridization and transposon control.</title>
        <authorList>
            <person name="Neafsey D.E."/>
            <person name="Barker B.M."/>
            <person name="Sharpton T.J."/>
            <person name="Stajich J.E."/>
            <person name="Park D.J."/>
            <person name="Whiston E."/>
            <person name="Hung C.-Y."/>
            <person name="McMahan C."/>
            <person name="White J."/>
            <person name="Sykes S."/>
            <person name="Heiman D."/>
            <person name="Young S."/>
            <person name="Zeng Q."/>
            <person name="Abouelleil A."/>
            <person name="Aftuck L."/>
            <person name="Bessette D."/>
            <person name="Brown A."/>
            <person name="FitzGerald M."/>
            <person name="Lui A."/>
            <person name="Macdonald J.P."/>
            <person name="Priest M."/>
            <person name="Orbach M.J."/>
            <person name="Galgiani J.N."/>
            <person name="Kirkland T.N."/>
            <person name="Cole G.T."/>
            <person name="Birren B.W."/>
            <person name="Henn M.R."/>
            <person name="Taylor J.W."/>
            <person name="Rounsley S.D."/>
        </authorList>
    </citation>
    <scope>GENOME REANNOTATION</scope>
    <source>
        <strain evidence="2">RS</strain>
    </source>
</reference>
<protein>
    <submittedName>
        <fullName evidence="1">Uncharacterized protein</fullName>
    </submittedName>
</protein>
<dbReference type="AlphaFoldDB" id="A0A0D8JT53"/>
<evidence type="ECO:0000313" key="2">
    <source>
        <dbReference type="Proteomes" id="UP000001261"/>
    </source>
</evidence>
<dbReference type="PROSITE" id="PS51257">
    <property type="entry name" value="PROKAR_LIPOPROTEIN"/>
    <property type="match status" value="1"/>
</dbReference>
<name>A0A0D8JT53_COCIM</name>
<dbReference type="OrthoDB" id="3886144at2759"/>
<dbReference type="KEGG" id="cim:CIMG_11714"/>
<keyword evidence="2" id="KW-1185">Reference proteome</keyword>
<dbReference type="InParanoid" id="A0A0D8JT53"/>
<accession>A0A0D8JT53</accession>
<dbReference type="VEuPathDB" id="FungiDB:CIMG_11714"/>
<evidence type="ECO:0000313" key="1">
    <source>
        <dbReference type="EMBL" id="KJF60535.1"/>
    </source>
</evidence>
<gene>
    <name evidence="1" type="ORF">CIMG_11714</name>
</gene>
<dbReference type="RefSeq" id="XP_012214077.1">
    <property type="nucleotide sequence ID" value="XM_012358654.1"/>
</dbReference>
<organism evidence="1 2">
    <name type="scientific">Coccidioides immitis (strain RS)</name>
    <name type="common">Valley fever fungus</name>
    <dbReference type="NCBI Taxonomy" id="246410"/>
    <lineage>
        <taxon>Eukaryota</taxon>
        <taxon>Fungi</taxon>
        <taxon>Dikarya</taxon>
        <taxon>Ascomycota</taxon>
        <taxon>Pezizomycotina</taxon>
        <taxon>Eurotiomycetes</taxon>
        <taxon>Eurotiomycetidae</taxon>
        <taxon>Onygenales</taxon>
        <taxon>Onygenaceae</taxon>
        <taxon>Coccidioides</taxon>
    </lineage>
</organism>